<evidence type="ECO:0000313" key="1">
    <source>
        <dbReference type="EMBL" id="CAG6479411.1"/>
    </source>
</evidence>
<proteinExistence type="predicted"/>
<dbReference type="EMBL" id="HBUE01085220">
    <property type="protein sequence ID" value="CAG6479411.1"/>
    <property type="molecule type" value="Transcribed_RNA"/>
</dbReference>
<name>A0A8D8FPZ9_CULPI</name>
<dbReference type="AlphaFoldDB" id="A0A8D8FPZ9"/>
<protein>
    <submittedName>
        <fullName evidence="1">(northern house mosquito) hypothetical protein</fullName>
    </submittedName>
</protein>
<organism evidence="1">
    <name type="scientific">Culex pipiens</name>
    <name type="common">House mosquito</name>
    <dbReference type="NCBI Taxonomy" id="7175"/>
    <lineage>
        <taxon>Eukaryota</taxon>
        <taxon>Metazoa</taxon>
        <taxon>Ecdysozoa</taxon>
        <taxon>Arthropoda</taxon>
        <taxon>Hexapoda</taxon>
        <taxon>Insecta</taxon>
        <taxon>Pterygota</taxon>
        <taxon>Neoptera</taxon>
        <taxon>Endopterygota</taxon>
        <taxon>Diptera</taxon>
        <taxon>Nematocera</taxon>
        <taxon>Culicoidea</taxon>
        <taxon>Culicidae</taxon>
        <taxon>Culicinae</taxon>
        <taxon>Culicini</taxon>
        <taxon>Culex</taxon>
        <taxon>Culex</taxon>
    </lineage>
</organism>
<accession>A0A8D8FPZ9</accession>
<sequence>MVPPRPAGLRRGAGHSALLRQHFRHRQRGHLGEEDVGRAEGAHLYEPAEPRQGFDQAARQLNGFFFVYCSSPFCLFCVARSQSFNYLRAREREREETNLM</sequence>
<reference evidence="1" key="1">
    <citation type="submission" date="2021-05" db="EMBL/GenBank/DDBJ databases">
        <authorList>
            <person name="Alioto T."/>
            <person name="Alioto T."/>
            <person name="Gomez Garrido J."/>
        </authorList>
    </citation>
    <scope>NUCLEOTIDE SEQUENCE</scope>
</reference>